<dbReference type="InterPro" id="IPR010753">
    <property type="entry name" value="DUF1330"/>
</dbReference>
<dbReference type="EMBL" id="CAEZVL010000181">
    <property type="protein sequence ID" value="CAB4637165.1"/>
    <property type="molecule type" value="Genomic_DNA"/>
</dbReference>
<feature type="domain" description="DUF1330" evidence="1">
    <location>
        <begin position="7"/>
        <end position="94"/>
    </location>
</feature>
<evidence type="ECO:0000313" key="3">
    <source>
        <dbReference type="EMBL" id="CAB4637165.1"/>
    </source>
</evidence>
<evidence type="ECO:0000313" key="4">
    <source>
        <dbReference type="EMBL" id="CAB4772441.1"/>
    </source>
</evidence>
<evidence type="ECO:0000313" key="2">
    <source>
        <dbReference type="EMBL" id="CAB4549202.1"/>
    </source>
</evidence>
<dbReference type="InterPro" id="IPR011008">
    <property type="entry name" value="Dimeric_a/b-barrel"/>
</dbReference>
<name>A0A6J6JKZ1_9ZZZZ</name>
<evidence type="ECO:0000313" key="5">
    <source>
        <dbReference type="EMBL" id="CAB5138646.1"/>
    </source>
</evidence>
<dbReference type="AlphaFoldDB" id="A0A6J6JKZ1"/>
<dbReference type="PANTHER" id="PTHR41521">
    <property type="match status" value="1"/>
</dbReference>
<dbReference type="Pfam" id="PF07045">
    <property type="entry name" value="DUF1330"/>
    <property type="match status" value="1"/>
</dbReference>
<proteinExistence type="predicted"/>
<dbReference type="SUPFAM" id="SSF54909">
    <property type="entry name" value="Dimeric alpha+beta barrel"/>
    <property type="match status" value="1"/>
</dbReference>
<reference evidence="3" key="1">
    <citation type="submission" date="2020-05" db="EMBL/GenBank/DDBJ databases">
        <authorList>
            <person name="Chiriac C."/>
            <person name="Salcher M."/>
            <person name="Ghai R."/>
            <person name="Kavagutti S V."/>
        </authorList>
    </citation>
    <scope>NUCLEOTIDE SEQUENCE</scope>
</reference>
<dbReference type="EMBL" id="CAEZZV010000027">
    <property type="protein sequence ID" value="CAB4772441.1"/>
    <property type="molecule type" value="Genomic_DNA"/>
</dbReference>
<organism evidence="3">
    <name type="scientific">freshwater metagenome</name>
    <dbReference type="NCBI Taxonomy" id="449393"/>
    <lineage>
        <taxon>unclassified sequences</taxon>
        <taxon>metagenomes</taxon>
        <taxon>ecological metagenomes</taxon>
    </lineage>
</organism>
<dbReference type="Gene3D" id="3.30.70.100">
    <property type="match status" value="1"/>
</dbReference>
<sequence length="104" mass="11808">MSHDSTVHFIAHFTVNDKDGYRLYEKGFFPILKAHGGEFITYDDGAKVLEGAREAGRTVIIKFESEEACLKWWNSAEYIELAKFRKAATTTHSISIVHPIPPRP</sequence>
<dbReference type="EMBL" id="CAEZSL010000138">
    <property type="protein sequence ID" value="CAB4549202.1"/>
    <property type="molecule type" value="Genomic_DNA"/>
</dbReference>
<protein>
    <submittedName>
        <fullName evidence="3">Unannotated protein</fullName>
    </submittedName>
</protein>
<dbReference type="EMBL" id="CAFBRX010000279">
    <property type="protein sequence ID" value="CAB5138646.1"/>
    <property type="molecule type" value="Genomic_DNA"/>
</dbReference>
<dbReference type="PANTHER" id="PTHR41521:SF4">
    <property type="entry name" value="BLR0684 PROTEIN"/>
    <property type="match status" value="1"/>
</dbReference>
<gene>
    <name evidence="2" type="ORF">UFOPK1421_01160</name>
    <name evidence="3" type="ORF">UFOPK1960_01057</name>
    <name evidence="4" type="ORF">UFOPK2921_00336</name>
    <name evidence="5" type="ORF">UFOPK4422_01776</name>
</gene>
<evidence type="ECO:0000259" key="1">
    <source>
        <dbReference type="Pfam" id="PF07045"/>
    </source>
</evidence>
<accession>A0A6J6JKZ1</accession>